<evidence type="ECO:0000313" key="7">
    <source>
        <dbReference type="EMBL" id="MBL7527217.1"/>
    </source>
</evidence>
<feature type="domain" description="AMP-dependent synthetase/ligase" evidence="5">
    <location>
        <begin position="96"/>
        <end position="467"/>
    </location>
</feature>
<dbReference type="Pfam" id="PF00501">
    <property type="entry name" value="AMP-binding"/>
    <property type="match status" value="1"/>
</dbReference>
<keyword evidence="2 7" id="KW-0436">Ligase</keyword>
<keyword evidence="8" id="KW-1185">Reference proteome</keyword>
<sequence length="646" mass="72368">MNELVWTPKHPQNTRMGQFMLFAAQQHCQIFENYQDLHSWSIKHPESFWQTLCDFFKLTFDTPPHQILNYYETMLDARWFSGARFNFAQKLLSRKDAHPAIVSVNEDNEKQIISYEQLYAQVAQCAAGLKAIGVVAGDRVAALMPNIPFTIIAMLATTSIGAVWSSCSPDFGAQAAIDRLGQIEPKVLFICDGHQYQGKIHSGAEKIIQLKEAISSLVQIVVCPNIHEDINLSGITNALYWKDFLKPATKCEFESLPFDHPVYILFSSGTTGKPKCIIHGAGGTLIQHIKELGLHTDLRDTDNLCFYTTCGWMMWNWTVSALALGVTLTLYEGSPTYPETNRLFKLIDEEGITVFGTSAKFISSIEKAGVKPKEECNLSQLRCILSTGSPLLHKNYDFVYEHIKNDVQLSSISGGTDIISCFALGNPILPVYRGELQCIGLGMAVDVFDEEEHSVHQTRGELVCTKPFPSMPVGFWNDKDKVAYTNAYFARFPGVWAHGDFAEITEHHGLIIYGRSDAVLNPGGVRIGTAEIYRQVEKVDAVIDSIVIGQDWQDDVRIVLFVKLREGTILDDELIQSIKHTIRENASPRHVPAKILQVTDIPRTISGKIVEVAVRQVVHDQPVQNLQSLANPHALEYFKNRNELKS</sequence>
<dbReference type="SUPFAM" id="SSF56801">
    <property type="entry name" value="Acetyl-CoA synthetase-like"/>
    <property type="match status" value="1"/>
</dbReference>
<dbReference type="EC" id="6.2.1.16" evidence="7"/>
<organism evidence="7 8">
    <name type="scientific">Legionella bononiensis</name>
    <dbReference type="NCBI Taxonomy" id="2793102"/>
    <lineage>
        <taxon>Bacteria</taxon>
        <taxon>Pseudomonadati</taxon>
        <taxon>Pseudomonadota</taxon>
        <taxon>Gammaproteobacteria</taxon>
        <taxon>Legionellales</taxon>
        <taxon>Legionellaceae</taxon>
        <taxon>Legionella</taxon>
    </lineage>
</organism>
<dbReference type="NCBIfam" id="TIGR01217">
    <property type="entry name" value="ac_ac_CoA_syn"/>
    <property type="match status" value="1"/>
</dbReference>
<dbReference type="InterPro" id="IPR045851">
    <property type="entry name" value="AMP-bd_C_sf"/>
</dbReference>
<dbReference type="InterPro" id="IPR020845">
    <property type="entry name" value="AMP-binding_CS"/>
</dbReference>
<keyword evidence="4" id="KW-0067">ATP-binding</keyword>
<reference evidence="7 8" key="1">
    <citation type="submission" date="2020-12" db="EMBL/GenBank/DDBJ databases">
        <title>WGS of Legionella: environmental sample.</title>
        <authorList>
            <person name="Cristino S."/>
            <person name="Girolamini L."/>
            <person name="Salaris S."/>
            <person name="Pascale M.R."/>
            <person name="Mazzotta M."/>
            <person name="Orsini M."/>
            <person name="Grottola A."/>
        </authorList>
    </citation>
    <scope>NUCLEOTIDE SEQUENCE [LARGE SCALE GENOMIC DNA]</scope>
    <source>
        <strain evidence="7 8">30cs62</strain>
    </source>
</reference>
<comment type="caution">
    <text evidence="7">The sequence shown here is derived from an EMBL/GenBank/DDBJ whole genome shotgun (WGS) entry which is preliminary data.</text>
</comment>
<evidence type="ECO:0000256" key="1">
    <source>
        <dbReference type="ARBA" id="ARBA00006432"/>
    </source>
</evidence>
<dbReference type="PANTHER" id="PTHR42921">
    <property type="entry name" value="ACETOACETYL-COA SYNTHETASE"/>
    <property type="match status" value="1"/>
</dbReference>
<evidence type="ECO:0000256" key="2">
    <source>
        <dbReference type="ARBA" id="ARBA00022598"/>
    </source>
</evidence>
<dbReference type="Gene3D" id="3.40.50.12780">
    <property type="entry name" value="N-terminal domain of ligase-like"/>
    <property type="match status" value="1"/>
</dbReference>
<name>A0ABS1WCY2_9GAMM</name>
<evidence type="ECO:0000313" key="8">
    <source>
        <dbReference type="Proteomes" id="UP000809910"/>
    </source>
</evidence>
<dbReference type="NCBIfam" id="NF002937">
    <property type="entry name" value="PRK03584.1"/>
    <property type="match status" value="1"/>
</dbReference>
<dbReference type="PROSITE" id="PS00455">
    <property type="entry name" value="AMP_BINDING"/>
    <property type="match status" value="1"/>
</dbReference>
<dbReference type="Gene3D" id="3.30.300.30">
    <property type="match status" value="1"/>
</dbReference>
<keyword evidence="3" id="KW-0547">Nucleotide-binding</keyword>
<evidence type="ECO:0000259" key="6">
    <source>
        <dbReference type="Pfam" id="PF16177"/>
    </source>
</evidence>
<dbReference type="InterPro" id="IPR000873">
    <property type="entry name" value="AMP-dep_synth/lig_dom"/>
</dbReference>
<dbReference type="GO" id="GO:0030729">
    <property type="term" value="F:acetoacetate-CoA ligase activity"/>
    <property type="evidence" value="ECO:0007669"/>
    <property type="project" value="UniProtKB-EC"/>
</dbReference>
<dbReference type="InterPro" id="IPR032387">
    <property type="entry name" value="ACAS_N"/>
</dbReference>
<evidence type="ECO:0000256" key="3">
    <source>
        <dbReference type="ARBA" id="ARBA00022741"/>
    </source>
</evidence>
<proteinExistence type="inferred from homology"/>
<evidence type="ECO:0000256" key="4">
    <source>
        <dbReference type="ARBA" id="ARBA00022840"/>
    </source>
</evidence>
<gene>
    <name evidence="7" type="ORF">I5282_11605</name>
</gene>
<accession>A0ABS1WCY2</accession>
<dbReference type="InterPro" id="IPR042099">
    <property type="entry name" value="ANL_N_sf"/>
</dbReference>
<dbReference type="Pfam" id="PF16177">
    <property type="entry name" value="ACAS_N"/>
    <property type="match status" value="1"/>
</dbReference>
<dbReference type="Proteomes" id="UP000809910">
    <property type="component" value="Unassembled WGS sequence"/>
</dbReference>
<feature type="domain" description="Acetyl-coenzyme A synthetase N-terminal" evidence="6">
    <location>
        <begin position="34"/>
        <end position="88"/>
    </location>
</feature>
<protein>
    <submittedName>
        <fullName evidence="7">Acetoacetate--CoA ligase</fullName>
        <ecNumber evidence="7">6.2.1.16</ecNumber>
    </submittedName>
</protein>
<comment type="similarity">
    <text evidence="1">Belongs to the ATP-dependent AMP-binding enzyme family.</text>
</comment>
<dbReference type="RefSeq" id="WP_203108167.1">
    <property type="nucleotide sequence ID" value="NZ_JADOBG010000005.1"/>
</dbReference>
<dbReference type="InterPro" id="IPR005914">
    <property type="entry name" value="Acac_CoA_synth"/>
</dbReference>
<dbReference type="CDD" id="cd05943">
    <property type="entry name" value="AACS"/>
    <property type="match status" value="1"/>
</dbReference>
<dbReference type="EMBL" id="JADWVN010000024">
    <property type="protein sequence ID" value="MBL7527217.1"/>
    <property type="molecule type" value="Genomic_DNA"/>
</dbReference>
<evidence type="ECO:0000259" key="5">
    <source>
        <dbReference type="Pfam" id="PF00501"/>
    </source>
</evidence>
<dbReference type="PANTHER" id="PTHR42921:SF1">
    <property type="entry name" value="ACETOACETYL-COA SYNTHETASE"/>
    <property type="match status" value="1"/>
</dbReference>